<organism evidence="1 2">
    <name type="scientific">Mycobacterium shimoidei</name>
    <dbReference type="NCBI Taxonomy" id="29313"/>
    <lineage>
        <taxon>Bacteria</taxon>
        <taxon>Bacillati</taxon>
        <taxon>Actinomycetota</taxon>
        <taxon>Actinomycetes</taxon>
        <taxon>Mycobacteriales</taxon>
        <taxon>Mycobacteriaceae</taxon>
        <taxon>Mycobacterium</taxon>
    </lineage>
</organism>
<dbReference type="STRING" id="29313.BHQ16_14810"/>
<sequence length="169" mass="18533">MVHSIELVFDPDSEAAIRRIWEDLARAGIPSQSPAARPHVTLAVAERIAPDVDALLQPIAQQLPLAGVVAATLLFGRTNHVLARLIVPTAELLAMHTQIHRVCQPHVAPELMRNSLPGQWTPHVTLARRLGGAQLGRALRIAGRPAHIDASFTALRRWDGSKRVEHLIR</sequence>
<proteinExistence type="predicted"/>
<gene>
    <name evidence="1" type="ORF">MSP7336_03666</name>
</gene>
<reference evidence="1 2" key="1">
    <citation type="submission" date="2018-05" db="EMBL/GenBank/DDBJ databases">
        <authorList>
            <consortium name="IHU Genomes"/>
        </authorList>
    </citation>
    <scope>NUCLEOTIDE SEQUENCE [LARGE SCALE GENOMIC DNA]</scope>
    <source>
        <strain evidence="1 2">P7336</strain>
    </source>
</reference>
<dbReference type="RefSeq" id="WP_069396821.1">
    <property type="nucleotide sequence ID" value="NZ_JACKUN010000032.1"/>
</dbReference>
<dbReference type="InterPro" id="IPR009097">
    <property type="entry name" value="Cyclic_Pdiesterase"/>
</dbReference>
<dbReference type="PANTHER" id="PTHR36039:SF2">
    <property type="entry name" value="RNA LIGASE_CYCLIC NUCLEOTIDE PHOSPHODIESTERASE FAMILY PROTEIN"/>
    <property type="match status" value="1"/>
</dbReference>
<dbReference type="AlphaFoldDB" id="A0A1E3TDU5"/>
<dbReference type="Gene3D" id="3.90.1140.10">
    <property type="entry name" value="Cyclic phosphodiesterase"/>
    <property type="match status" value="1"/>
</dbReference>
<dbReference type="Proteomes" id="UP000252015">
    <property type="component" value="Unassembled WGS sequence"/>
</dbReference>
<dbReference type="EMBL" id="UEGW01000001">
    <property type="protein sequence ID" value="SRX95397.1"/>
    <property type="molecule type" value="Genomic_DNA"/>
</dbReference>
<keyword evidence="2" id="KW-1185">Reference proteome</keyword>
<dbReference type="PANTHER" id="PTHR36039">
    <property type="match status" value="1"/>
</dbReference>
<dbReference type="SUPFAM" id="SSF55144">
    <property type="entry name" value="LigT-like"/>
    <property type="match status" value="1"/>
</dbReference>
<accession>A0A1E3TDU5</accession>
<evidence type="ECO:0000313" key="2">
    <source>
        <dbReference type="Proteomes" id="UP000252015"/>
    </source>
</evidence>
<dbReference type="OrthoDB" id="3397424at2"/>
<evidence type="ECO:0008006" key="3">
    <source>
        <dbReference type="Google" id="ProtNLM"/>
    </source>
</evidence>
<name>A0A1E3TDU5_MYCSH</name>
<evidence type="ECO:0000313" key="1">
    <source>
        <dbReference type="EMBL" id="SRX95397.1"/>
    </source>
</evidence>
<dbReference type="Pfam" id="PF13563">
    <property type="entry name" value="2_5_RNA_ligase2"/>
    <property type="match status" value="1"/>
</dbReference>
<protein>
    <recommendedName>
        <fullName evidence="3">2'-5' RNA ligase family protein</fullName>
    </recommendedName>
</protein>